<evidence type="ECO:0000313" key="2">
    <source>
        <dbReference type="Proteomes" id="UP000020077"/>
    </source>
</evidence>
<protein>
    <submittedName>
        <fullName evidence="1">Uncharacterized protein</fullName>
    </submittedName>
</protein>
<name>A0A080LSC6_9PROT</name>
<sequence length="31" mass="3499">MNQFGILLRRLLFRASISSCPKPSADLGFFL</sequence>
<gene>
    <name evidence="1" type="ORF">AW09_003587</name>
</gene>
<reference evidence="1 2" key="1">
    <citation type="submission" date="2014-02" db="EMBL/GenBank/DDBJ databases">
        <title>Expanding our view of genomic diversity in Candidatus Accumulibacter clades.</title>
        <authorList>
            <person name="Skennerton C.T."/>
            <person name="Barr J.J."/>
            <person name="Slater F.R."/>
            <person name="Bond P.L."/>
            <person name="Tyson G.W."/>
        </authorList>
    </citation>
    <scope>NUCLEOTIDE SEQUENCE [LARGE SCALE GENOMIC DNA]</scope>
    <source>
        <strain evidence="2">BA-91</strain>
    </source>
</reference>
<dbReference type="Proteomes" id="UP000020077">
    <property type="component" value="Unassembled WGS sequence"/>
</dbReference>
<comment type="caution">
    <text evidence="1">The sequence shown here is derived from an EMBL/GenBank/DDBJ whole genome shotgun (WGS) entry which is preliminary data.</text>
</comment>
<dbReference type="EMBL" id="JDVG02000567">
    <property type="protein sequence ID" value="KFB71277.1"/>
    <property type="molecule type" value="Genomic_DNA"/>
</dbReference>
<evidence type="ECO:0000313" key="1">
    <source>
        <dbReference type="EMBL" id="KFB71277.1"/>
    </source>
</evidence>
<organism evidence="1 2">
    <name type="scientific">Candidatus Accumulibacter phosphatis</name>
    <dbReference type="NCBI Taxonomy" id="327160"/>
    <lineage>
        <taxon>Bacteria</taxon>
        <taxon>Pseudomonadati</taxon>
        <taxon>Pseudomonadota</taxon>
        <taxon>Betaproteobacteria</taxon>
        <taxon>Candidatus Accumulibacter</taxon>
    </lineage>
</organism>
<accession>A0A080LSC6</accession>
<proteinExistence type="predicted"/>
<dbReference type="AlphaFoldDB" id="A0A080LSC6"/>